<dbReference type="Gene3D" id="3.40.970.10">
    <property type="entry name" value="Ribonuclease H1, N-terminal domain"/>
    <property type="match status" value="1"/>
</dbReference>
<dbReference type="InterPro" id="IPR011320">
    <property type="entry name" value="RNase_H1_N"/>
</dbReference>
<accession>A0AAD6U1L6</accession>
<evidence type="ECO:0000259" key="2">
    <source>
        <dbReference type="Pfam" id="PF01693"/>
    </source>
</evidence>
<dbReference type="InterPro" id="IPR009027">
    <property type="entry name" value="Ribosomal_bL9/RNase_H1_N"/>
</dbReference>
<evidence type="ECO:0000313" key="4">
    <source>
        <dbReference type="Proteomes" id="UP001222325"/>
    </source>
</evidence>
<dbReference type="EMBL" id="JARJCN010000036">
    <property type="protein sequence ID" value="KAJ7084769.1"/>
    <property type="molecule type" value="Genomic_DNA"/>
</dbReference>
<sequence length="243" mass="25411">MTNFKIGAASDACGPSSPSKTASTACVPPFYPHRHADRDVWAVSAAADGKIYVVFRGHGTGFFTNPQDANLQTDGFSAASQRSFERWDLARAAWDSFCGSDHRTICPAFQLAKGFIAAYPTPSATPPPAPSIPIVQASPLPAAAAPTHPTTPYNPHTVCVVPSSVSPYSPTPTLADSTPASPLSAPLGSQASTSGVGGARPRVTPMTRVALAPATAAVRATTRPEKSRVLAWGIRRLIDRPCY</sequence>
<feature type="compositionally biased region" description="Polar residues" evidence="1">
    <location>
        <begin position="174"/>
        <end position="194"/>
    </location>
</feature>
<evidence type="ECO:0000256" key="1">
    <source>
        <dbReference type="SAM" id="MobiDB-lite"/>
    </source>
</evidence>
<protein>
    <recommendedName>
        <fullName evidence="2">Ribonuclease H1 N-terminal domain-containing protein</fullName>
    </recommendedName>
</protein>
<evidence type="ECO:0000313" key="3">
    <source>
        <dbReference type="EMBL" id="KAJ7084769.1"/>
    </source>
</evidence>
<dbReference type="SUPFAM" id="SSF55658">
    <property type="entry name" value="L9 N-domain-like"/>
    <property type="match status" value="1"/>
</dbReference>
<feature type="region of interest" description="Disordered" evidence="1">
    <location>
        <begin position="170"/>
        <end position="201"/>
    </location>
</feature>
<comment type="caution">
    <text evidence="3">The sequence shown here is derived from an EMBL/GenBank/DDBJ whole genome shotgun (WGS) entry which is preliminary data.</text>
</comment>
<dbReference type="AlphaFoldDB" id="A0AAD6U1L6"/>
<feature type="region of interest" description="Disordered" evidence="1">
    <location>
        <begin position="1"/>
        <end position="20"/>
    </location>
</feature>
<dbReference type="InterPro" id="IPR037056">
    <property type="entry name" value="RNase_H1_N_sf"/>
</dbReference>
<reference evidence="3" key="1">
    <citation type="submission" date="2023-03" db="EMBL/GenBank/DDBJ databases">
        <title>Massive genome expansion in bonnet fungi (Mycena s.s.) driven by repeated elements and novel gene families across ecological guilds.</title>
        <authorList>
            <consortium name="Lawrence Berkeley National Laboratory"/>
            <person name="Harder C.B."/>
            <person name="Miyauchi S."/>
            <person name="Viragh M."/>
            <person name="Kuo A."/>
            <person name="Thoen E."/>
            <person name="Andreopoulos B."/>
            <person name="Lu D."/>
            <person name="Skrede I."/>
            <person name="Drula E."/>
            <person name="Henrissat B."/>
            <person name="Morin E."/>
            <person name="Kohler A."/>
            <person name="Barry K."/>
            <person name="LaButti K."/>
            <person name="Morin E."/>
            <person name="Salamov A."/>
            <person name="Lipzen A."/>
            <person name="Mereny Z."/>
            <person name="Hegedus B."/>
            <person name="Baldrian P."/>
            <person name="Stursova M."/>
            <person name="Weitz H."/>
            <person name="Taylor A."/>
            <person name="Grigoriev I.V."/>
            <person name="Nagy L.G."/>
            <person name="Martin F."/>
            <person name="Kauserud H."/>
        </authorList>
    </citation>
    <scope>NUCLEOTIDE SEQUENCE</scope>
    <source>
        <strain evidence="3">CBHHK173m</strain>
    </source>
</reference>
<feature type="domain" description="Ribonuclease H1 N-terminal" evidence="2">
    <location>
        <begin position="50"/>
        <end position="92"/>
    </location>
</feature>
<gene>
    <name evidence="3" type="ORF">B0H15DRAFT_951270</name>
</gene>
<organism evidence="3 4">
    <name type="scientific">Mycena belliarum</name>
    <dbReference type="NCBI Taxonomy" id="1033014"/>
    <lineage>
        <taxon>Eukaryota</taxon>
        <taxon>Fungi</taxon>
        <taxon>Dikarya</taxon>
        <taxon>Basidiomycota</taxon>
        <taxon>Agaricomycotina</taxon>
        <taxon>Agaricomycetes</taxon>
        <taxon>Agaricomycetidae</taxon>
        <taxon>Agaricales</taxon>
        <taxon>Marasmiineae</taxon>
        <taxon>Mycenaceae</taxon>
        <taxon>Mycena</taxon>
    </lineage>
</organism>
<dbReference type="Pfam" id="PF01693">
    <property type="entry name" value="Cauli_VI"/>
    <property type="match status" value="1"/>
</dbReference>
<name>A0AAD6U1L6_9AGAR</name>
<keyword evidence="4" id="KW-1185">Reference proteome</keyword>
<proteinExistence type="predicted"/>
<dbReference type="Proteomes" id="UP001222325">
    <property type="component" value="Unassembled WGS sequence"/>
</dbReference>